<evidence type="ECO:0000256" key="3">
    <source>
        <dbReference type="SAM" id="MobiDB-lite"/>
    </source>
</evidence>
<dbReference type="Proteomes" id="UP000028045">
    <property type="component" value="Unassembled WGS sequence"/>
</dbReference>
<sequence>MLRKMASKLTLQSTVKLNSGYTMPLLGFGVSPLTVFTPDPKDVATDVCKEALRVGYRHIDSASAYRNQGPSAASIPASGVPRSEVFFTTKIPMSGKPLGYQNAIDLVETALQDTKLDYLDLVLIHSPYGGVQNRKDAWRALVELVEAGKIRSIGVSNYGVHHLDELEAWIKELEAERGGPGKGGVLSVGQWELHPWLCRPDIVKWSQQRGVAVQAYCPIVRGERFGDPKIVAVAKKYGKTEAQVLLRWSLQRGFVPLVKSVTYSRIAENAEIYDFELTQEEVDDIATDEYSVCAWDPTVEPLDNGRPGAIDPRDVVPTSRSAPPWKQVAPHCRRLNLATTSPAAHIKQTSACGHVSAPRMPAQQTFTLVPPAGPTARSPAPVRPMTTKQVVKAHKETHRRPRVSRAEQLRQDRAELERIRKEQEKEKASAKARAARQKKKEEEQARLEEKKRNGLPLVDVTASQNVLTSLFFQRTRRDKKVAPAGETLVPRMATAAEESRQRSDPAPLCAPIINDDKDELDLLLEADLDDFDFVELDMNMVEPNKEQKTTAIDHEACGDSAAKDISRPGSQRKRLSEERIEEDLGLSTKRLRAGPVQEKTALVENQTVPGPAQDKMLLPLTKMDMMPPPPRFKMMPPPAPRAMVPPFGGEMPSPAKRPTMPPPPVQKQPVKPRQTPITAAAHNRTIPSLAQKTIPPPAPLSTQFIDDWDDFFPSATQQVRELAEEDAKTPQRGTVHAIMATEKPAALPAPSVKSSTTGNGLNKDVSPNSHQDCHSTVATVEPPRLPASTPGDHRHKAKAQEQRFTTPFVPSLGSCGRGTAVTQKQAMVNPASHRQPQQTSPSLTSHQHQAKQQASHPNEDAYAKKMNPATSTDGCHSNTCSQEISALTGRKSSCTAQLTGVNEKDGTRIWTDEVAAQPASSPKRFFTKTGSQEQVSTALHKSLASARMDAFRHRDRLRVEAGDLEKQQREAEARLRAEEAARRNTSATKITGADANTDGGAGKENIAPSASQESDYGGGWLDNIPLDIEFWLSKPGV</sequence>
<dbReference type="InterPro" id="IPR036812">
    <property type="entry name" value="NAD(P)_OxRdtase_dom_sf"/>
</dbReference>
<evidence type="ECO:0000313" key="6">
    <source>
        <dbReference type="Proteomes" id="UP000028045"/>
    </source>
</evidence>
<evidence type="ECO:0000256" key="2">
    <source>
        <dbReference type="ARBA" id="ARBA00023002"/>
    </source>
</evidence>
<feature type="region of interest" description="Disordered" evidence="3">
    <location>
        <begin position="743"/>
        <end position="877"/>
    </location>
</feature>
<evidence type="ECO:0000313" key="5">
    <source>
        <dbReference type="EMBL" id="KEY72427.1"/>
    </source>
</evidence>
<dbReference type="PRINTS" id="PR00069">
    <property type="entry name" value="ALDKETRDTASE"/>
</dbReference>
<dbReference type="PANTHER" id="PTHR43827">
    <property type="entry name" value="2,5-DIKETO-D-GLUCONIC ACID REDUCTASE"/>
    <property type="match status" value="1"/>
</dbReference>
<dbReference type="Gene3D" id="3.20.20.100">
    <property type="entry name" value="NADP-dependent oxidoreductase domain"/>
    <property type="match status" value="1"/>
</dbReference>
<keyword evidence="6" id="KW-1185">Reference proteome</keyword>
<dbReference type="InterPro" id="IPR023210">
    <property type="entry name" value="NADP_OxRdtase_dom"/>
</dbReference>
<dbReference type="PROSITE" id="PS00063">
    <property type="entry name" value="ALDOKETO_REDUCTASE_3"/>
    <property type="match status" value="1"/>
</dbReference>
<dbReference type="PROSITE" id="PS00062">
    <property type="entry name" value="ALDOKETO_REDUCTASE_2"/>
    <property type="match status" value="1"/>
</dbReference>
<gene>
    <name evidence="5" type="ORF">S7711_01093</name>
</gene>
<feature type="compositionally biased region" description="Polar residues" evidence="3">
    <location>
        <begin position="752"/>
        <end position="778"/>
    </location>
</feature>
<proteinExistence type="inferred from homology"/>
<dbReference type="AlphaFoldDB" id="A0A084B4E8"/>
<evidence type="ECO:0000259" key="4">
    <source>
        <dbReference type="Pfam" id="PF00248"/>
    </source>
</evidence>
<dbReference type="PANTHER" id="PTHR43827:SF13">
    <property type="entry name" value="ALDO_KETO REDUCTASE FAMILY PROTEIN"/>
    <property type="match status" value="1"/>
</dbReference>
<dbReference type="CDD" id="cd19071">
    <property type="entry name" value="AKR_AKR1-5-like"/>
    <property type="match status" value="1"/>
</dbReference>
<dbReference type="OrthoDB" id="416253at2759"/>
<feature type="compositionally biased region" description="Low complexity" evidence="3">
    <location>
        <begin position="845"/>
        <end position="856"/>
    </location>
</feature>
<dbReference type="Pfam" id="PF00248">
    <property type="entry name" value="Aldo_ket_red"/>
    <property type="match status" value="1"/>
</dbReference>
<feature type="compositionally biased region" description="Polar residues" evidence="3">
    <location>
        <begin position="820"/>
        <end position="844"/>
    </location>
</feature>
<feature type="region of interest" description="Disordered" evidence="3">
    <location>
        <begin position="979"/>
        <end position="1018"/>
    </location>
</feature>
<dbReference type="FunFam" id="3.20.20.100:FF:000015">
    <property type="entry name" value="Oxidoreductase, aldo/keto reductase family"/>
    <property type="match status" value="1"/>
</dbReference>
<name>A0A084B4E8_STACB</name>
<feature type="region of interest" description="Disordered" evidence="3">
    <location>
        <begin position="391"/>
        <end position="449"/>
    </location>
</feature>
<dbReference type="InterPro" id="IPR020471">
    <property type="entry name" value="AKR"/>
</dbReference>
<feature type="domain" description="NADP-dependent oxidoreductase" evidence="4">
    <location>
        <begin position="39"/>
        <end position="285"/>
    </location>
</feature>
<feature type="compositionally biased region" description="Polar residues" evidence="3">
    <location>
        <begin position="868"/>
        <end position="877"/>
    </location>
</feature>
<dbReference type="HOGENOM" id="CLU_012291_0_0_1"/>
<organism evidence="5 6">
    <name type="scientific">Stachybotrys chartarum (strain CBS 109288 / IBT 7711)</name>
    <name type="common">Toxic black mold</name>
    <name type="synonym">Stilbospora chartarum</name>
    <dbReference type="NCBI Taxonomy" id="1280523"/>
    <lineage>
        <taxon>Eukaryota</taxon>
        <taxon>Fungi</taxon>
        <taxon>Dikarya</taxon>
        <taxon>Ascomycota</taxon>
        <taxon>Pezizomycotina</taxon>
        <taxon>Sordariomycetes</taxon>
        <taxon>Hypocreomycetidae</taxon>
        <taxon>Hypocreales</taxon>
        <taxon>Stachybotryaceae</taxon>
        <taxon>Stachybotrys</taxon>
    </lineage>
</organism>
<feature type="compositionally biased region" description="Basic and acidic residues" evidence="3">
    <location>
        <begin position="439"/>
        <end position="449"/>
    </location>
</feature>
<dbReference type="InterPro" id="IPR018170">
    <property type="entry name" value="Aldo/ket_reductase_CS"/>
</dbReference>
<comment type="similarity">
    <text evidence="1">Belongs to the aldo/keto reductase family.</text>
</comment>
<reference evidence="5 6" key="1">
    <citation type="journal article" date="2014" name="BMC Genomics">
        <title>Comparative genome sequencing reveals chemotype-specific gene clusters in the toxigenic black mold Stachybotrys.</title>
        <authorList>
            <person name="Semeiks J."/>
            <person name="Borek D."/>
            <person name="Otwinowski Z."/>
            <person name="Grishin N.V."/>
        </authorList>
    </citation>
    <scope>NUCLEOTIDE SEQUENCE [LARGE SCALE GENOMIC DNA]</scope>
    <source>
        <strain evidence="6">CBS 109288 / IBT 7711</strain>
    </source>
</reference>
<feature type="compositionally biased region" description="Basic residues" evidence="3">
    <location>
        <begin position="391"/>
        <end position="403"/>
    </location>
</feature>
<protein>
    <recommendedName>
        <fullName evidence="4">NADP-dependent oxidoreductase domain-containing protein</fullName>
    </recommendedName>
</protein>
<keyword evidence="2" id="KW-0560">Oxidoreductase</keyword>
<accession>A0A084B4E8</accession>
<dbReference type="GO" id="GO:0016491">
    <property type="term" value="F:oxidoreductase activity"/>
    <property type="evidence" value="ECO:0007669"/>
    <property type="project" value="UniProtKB-KW"/>
</dbReference>
<evidence type="ECO:0000256" key="1">
    <source>
        <dbReference type="ARBA" id="ARBA00007905"/>
    </source>
</evidence>
<feature type="compositionally biased region" description="Basic and acidic residues" evidence="3">
    <location>
        <begin position="404"/>
        <end position="429"/>
    </location>
</feature>
<dbReference type="EMBL" id="KL648095">
    <property type="protein sequence ID" value="KEY72427.1"/>
    <property type="molecule type" value="Genomic_DNA"/>
</dbReference>
<dbReference type="SUPFAM" id="SSF51430">
    <property type="entry name" value="NAD(P)-linked oxidoreductase"/>
    <property type="match status" value="1"/>
</dbReference>
<feature type="region of interest" description="Disordered" evidence="3">
    <location>
        <begin position="650"/>
        <end position="675"/>
    </location>
</feature>